<dbReference type="GO" id="GO:0016485">
    <property type="term" value="P:protein processing"/>
    <property type="evidence" value="ECO:0007669"/>
    <property type="project" value="TreeGrafter"/>
</dbReference>
<dbReference type="GO" id="GO:0004181">
    <property type="term" value="F:metallocarboxypeptidase activity"/>
    <property type="evidence" value="ECO:0007669"/>
    <property type="project" value="InterPro"/>
</dbReference>
<dbReference type="GO" id="GO:0006518">
    <property type="term" value="P:peptide metabolic process"/>
    <property type="evidence" value="ECO:0007669"/>
    <property type="project" value="TreeGrafter"/>
</dbReference>
<keyword evidence="7" id="KW-0732">Signal</keyword>
<comment type="caution">
    <text evidence="6">Lacks conserved residue(s) required for the propagation of feature annotation.</text>
</comment>
<dbReference type="InterPro" id="IPR050753">
    <property type="entry name" value="Peptidase_M14_domain"/>
</dbReference>
<comment type="similarity">
    <text evidence="2 6">Belongs to the peptidase M14 family.</text>
</comment>
<dbReference type="Pfam" id="PF00246">
    <property type="entry name" value="Peptidase_M14"/>
    <property type="match status" value="1"/>
</dbReference>
<organism evidence="9">
    <name type="scientific">Mesocestoides corti</name>
    <name type="common">Flatworm</name>
    <dbReference type="NCBI Taxonomy" id="53468"/>
    <lineage>
        <taxon>Eukaryota</taxon>
        <taxon>Metazoa</taxon>
        <taxon>Spiralia</taxon>
        <taxon>Lophotrochozoa</taxon>
        <taxon>Platyhelminthes</taxon>
        <taxon>Cestoda</taxon>
        <taxon>Eucestoda</taxon>
        <taxon>Cyclophyllidea</taxon>
        <taxon>Mesocestoididae</taxon>
        <taxon>Mesocestoides</taxon>
    </lineage>
</organism>
<dbReference type="GO" id="GO:0005615">
    <property type="term" value="C:extracellular space"/>
    <property type="evidence" value="ECO:0007669"/>
    <property type="project" value="TreeGrafter"/>
</dbReference>
<protein>
    <submittedName>
        <fullName evidence="9">Peptidase_M14 domain-containing protein</fullName>
    </submittedName>
</protein>
<dbReference type="PROSITE" id="PS00133">
    <property type="entry name" value="CARBOXYPEPT_ZN_2"/>
    <property type="match status" value="1"/>
</dbReference>
<dbReference type="AlphaFoldDB" id="A0A5K3FA26"/>
<keyword evidence="3" id="KW-0378">Hydrolase</keyword>
<dbReference type="SUPFAM" id="SSF53187">
    <property type="entry name" value="Zn-dependent exopeptidases"/>
    <property type="match status" value="1"/>
</dbReference>
<dbReference type="InterPro" id="IPR057246">
    <property type="entry name" value="CARBOXYPEPT_ZN_1"/>
</dbReference>
<keyword evidence="5" id="KW-0862">Zinc</keyword>
<dbReference type="Gene3D" id="3.40.630.10">
    <property type="entry name" value="Zn peptidases"/>
    <property type="match status" value="1"/>
</dbReference>
<dbReference type="InterPro" id="IPR000834">
    <property type="entry name" value="Peptidase_M14"/>
</dbReference>
<dbReference type="PRINTS" id="PR00765">
    <property type="entry name" value="CRBOXYPTASEA"/>
</dbReference>
<dbReference type="PANTHER" id="PTHR11532:SF93">
    <property type="entry name" value="CARBOXYPEPTIDASE E"/>
    <property type="match status" value="1"/>
</dbReference>
<evidence type="ECO:0000256" key="6">
    <source>
        <dbReference type="PROSITE-ProRule" id="PRU01379"/>
    </source>
</evidence>
<evidence type="ECO:0000313" key="9">
    <source>
        <dbReference type="WBParaSite" id="MCU_006676-RA"/>
    </source>
</evidence>
<evidence type="ECO:0000256" key="7">
    <source>
        <dbReference type="SAM" id="SignalP"/>
    </source>
</evidence>
<feature type="domain" description="Peptidase M14" evidence="8">
    <location>
        <begin position="22"/>
        <end position="247"/>
    </location>
</feature>
<evidence type="ECO:0000256" key="3">
    <source>
        <dbReference type="ARBA" id="ARBA00022645"/>
    </source>
</evidence>
<keyword evidence="4" id="KW-0479">Metal-binding</keyword>
<feature type="signal peptide" evidence="7">
    <location>
        <begin position="1"/>
        <end position="17"/>
    </location>
</feature>
<dbReference type="InterPro" id="IPR057247">
    <property type="entry name" value="CARBOXYPEPT_ZN_2"/>
</dbReference>
<dbReference type="WBParaSite" id="MCU_006676-RA">
    <property type="protein sequence ID" value="MCU_006676-RA"/>
    <property type="gene ID" value="MCU_006676"/>
</dbReference>
<dbReference type="GO" id="GO:0008270">
    <property type="term" value="F:zinc ion binding"/>
    <property type="evidence" value="ECO:0007669"/>
    <property type="project" value="InterPro"/>
</dbReference>
<dbReference type="PROSITE" id="PS00132">
    <property type="entry name" value="CARBOXYPEPT_ZN_1"/>
    <property type="match status" value="1"/>
</dbReference>
<keyword evidence="3" id="KW-0645">Protease</keyword>
<dbReference type="PANTHER" id="PTHR11532">
    <property type="entry name" value="PROTEASE M14 CARBOXYPEPTIDASE"/>
    <property type="match status" value="1"/>
</dbReference>
<accession>A0A5K3FA26</accession>
<name>A0A5K3FA26_MESCO</name>
<evidence type="ECO:0000256" key="2">
    <source>
        <dbReference type="ARBA" id="ARBA00005988"/>
    </source>
</evidence>
<keyword evidence="3" id="KW-0121">Carboxypeptidase</keyword>
<proteinExistence type="inferred from homology"/>
<feature type="chain" id="PRO_5024276797" evidence="7">
    <location>
        <begin position="18"/>
        <end position="247"/>
    </location>
</feature>
<evidence type="ECO:0000256" key="5">
    <source>
        <dbReference type="ARBA" id="ARBA00022833"/>
    </source>
</evidence>
<dbReference type="PROSITE" id="PS52035">
    <property type="entry name" value="PEPTIDASE_M14"/>
    <property type="match status" value="1"/>
</dbReference>
<evidence type="ECO:0000259" key="8">
    <source>
        <dbReference type="PROSITE" id="PS52035"/>
    </source>
</evidence>
<reference evidence="9" key="1">
    <citation type="submission" date="2019-11" db="UniProtKB">
        <authorList>
            <consortium name="WormBaseParasite"/>
        </authorList>
    </citation>
    <scope>IDENTIFICATION</scope>
</reference>
<dbReference type="SMART" id="SM00631">
    <property type="entry name" value="Zn_pept"/>
    <property type="match status" value="1"/>
</dbReference>
<comment type="cofactor">
    <cofactor evidence="1">
        <name>Zn(2+)</name>
        <dbReference type="ChEBI" id="CHEBI:29105"/>
    </cofactor>
</comment>
<sequence length="247" mass="28404">MKPTSIIPILFFICGFAFDWEEYHSNRAAKSVLLNVHNRCQNISFFYHLKTKQHDRTVGGNRLYVLTFGIPANYHKAGVPEVKLIGNMHGNEVVGREMLLRLADYICSQYLNGDDFIVWLVKHTRIHLMPSMNPDGFDIAVKNGNESSSGRENAHNVDLNRNFPDSDRLYFQWEAKDNSEQLEFLQEYYTAPQSEIETKMIMDWLDIIPFVLSANLHGGALVANYPFDSSINGRRRNSPTPDDQVFK</sequence>
<evidence type="ECO:0000256" key="1">
    <source>
        <dbReference type="ARBA" id="ARBA00001947"/>
    </source>
</evidence>
<evidence type="ECO:0000256" key="4">
    <source>
        <dbReference type="ARBA" id="ARBA00022723"/>
    </source>
</evidence>